<dbReference type="EMBL" id="CP039690">
    <property type="protein sequence ID" value="QCI66447.1"/>
    <property type="molecule type" value="Genomic_DNA"/>
</dbReference>
<dbReference type="OrthoDB" id="9803233at2"/>
<accession>A0A4D7BEW4</accession>
<dbReference type="Proteomes" id="UP000298781">
    <property type="component" value="Chromosome"/>
</dbReference>
<dbReference type="Pfam" id="PF00583">
    <property type="entry name" value="Acetyltransf_1"/>
    <property type="match status" value="1"/>
</dbReference>
<reference evidence="4 5" key="1">
    <citation type="submission" date="2019-04" db="EMBL/GenBank/DDBJ databases">
        <title>Phreatobacter aquaticus sp. nov.</title>
        <authorList>
            <person name="Choi A."/>
        </authorList>
    </citation>
    <scope>NUCLEOTIDE SEQUENCE [LARGE SCALE GENOMIC DNA]</scope>
    <source>
        <strain evidence="4 5">KCTC 52518</strain>
    </source>
</reference>
<protein>
    <submittedName>
        <fullName evidence="4">GNAT family N-acetyltransferase</fullName>
    </submittedName>
</protein>
<dbReference type="PANTHER" id="PTHR43877:SF2">
    <property type="entry name" value="AMINOALKYLPHOSPHONATE N-ACETYLTRANSFERASE-RELATED"/>
    <property type="match status" value="1"/>
</dbReference>
<gene>
    <name evidence="4" type="ORF">E8M01_20775</name>
</gene>
<dbReference type="PANTHER" id="PTHR43877">
    <property type="entry name" value="AMINOALKYLPHOSPHONATE N-ACETYLTRANSFERASE-RELATED-RELATED"/>
    <property type="match status" value="1"/>
</dbReference>
<evidence type="ECO:0000313" key="4">
    <source>
        <dbReference type="EMBL" id="QCI66447.1"/>
    </source>
</evidence>
<dbReference type="InterPro" id="IPR016181">
    <property type="entry name" value="Acyl_CoA_acyltransferase"/>
</dbReference>
<dbReference type="CDD" id="cd04301">
    <property type="entry name" value="NAT_SF"/>
    <property type="match status" value="1"/>
</dbReference>
<organism evidence="4 5">
    <name type="scientific">Phreatobacter stygius</name>
    <dbReference type="NCBI Taxonomy" id="1940610"/>
    <lineage>
        <taxon>Bacteria</taxon>
        <taxon>Pseudomonadati</taxon>
        <taxon>Pseudomonadota</taxon>
        <taxon>Alphaproteobacteria</taxon>
        <taxon>Hyphomicrobiales</taxon>
        <taxon>Phreatobacteraceae</taxon>
        <taxon>Phreatobacter</taxon>
    </lineage>
</organism>
<proteinExistence type="predicted"/>
<evidence type="ECO:0000256" key="2">
    <source>
        <dbReference type="ARBA" id="ARBA00023315"/>
    </source>
</evidence>
<evidence type="ECO:0000313" key="5">
    <source>
        <dbReference type="Proteomes" id="UP000298781"/>
    </source>
</evidence>
<dbReference type="AlphaFoldDB" id="A0A4D7BEW4"/>
<dbReference type="InterPro" id="IPR050832">
    <property type="entry name" value="Bact_Acetyltransf"/>
</dbReference>
<keyword evidence="5" id="KW-1185">Reference proteome</keyword>
<feature type="domain" description="N-acetyltransferase" evidence="3">
    <location>
        <begin position="1"/>
        <end position="151"/>
    </location>
</feature>
<evidence type="ECO:0000256" key="1">
    <source>
        <dbReference type="ARBA" id="ARBA00022679"/>
    </source>
</evidence>
<dbReference type="Gene3D" id="3.40.630.30">
    <property type="match status" value="1"/>
</dbReference>
<dbReference type="RefSeq" id="WP_136961890.1">
    <property type="nucleotide sequence ID" value="NZ_CP039690.1"/>
</dbReference>
<evidence type="ECO:0000259" key="3">
    <source>
        <dbReference type="PROSITE" id="PS51186"/>
    </source>
</evidence>
<dbReference type="SUPFAM" id="SSF55729">
    <property type="entry name" value="Acyl-CoA N-acyltransferases (Nat)"/>
    <property type="match status" value="1"/>
</dbReference>
<name>A0A4D7BEW4_9HYPH</name>
<dbReference type="KEGG" id="pstg:E8M01_20775"/>
<dbReference type="PROSITE" id="PS51186">
    <property type="entry name" value="GNAT"/>
    <property type="match status" value="1"/>
</dbReference>
<sequence>MTASIARESPLEPDALALIEASDAFSAALYAAEHRHGVNVERLTADDARFLVARHDGHALGCVGLVLAGAQAEIKRMFVHDDARGLGIGRLLLTAIEDLARLEGVTTLRLETGPRNDAALKLYAKQGYRPCGPFGSYGPSPESVFMEKTLPPE</sequence>
<keyword evidence="1 4" id="KW-0808">Transferase</keyword>
<dbReference type="GO" id="GO:0016747">
    <property type="term" value="F:acyltransferase activity, transferring groups other than amino-acyl groups"/>
    <property type="evidence" value="ECO:0007669"/>
    <property type="project" value="InterPro"/>
</dbReference>
<dbReference type="InterPro" id="IPR000182">
    <property type="entry name" value="GNAT_dom"/>
</dbReference>
<keyword evidence="2" id="KW-0012">Acyltransferase</keyword>